<dbReference type="EMBL" id="UINC01044310">
    <property type="protein sequence ID" value="SVB49589.1"/>
    <property type="molecule type" value="Genomic_DNA"/>
</dbReference>
<proteinExistence type="predicted"/>
<dbReference type="InterPro" id="IPR014004">
    <property type="entry name" value="Transpt-assoc_nodulatn_dom_bac"/>
</dbReference>
<protein>
    <recommendedName>
        <fullName evidence="1">BON domain-containing protein</fullName>
    </recommendedName>
</protein>
<dbReference type="PROSITE" id="PS50914">
    <property type="entry name" value="BON"/>
    <property type="match status" value="2"/>
</dbReference>
<name>A0A382EGR9_9ZZZZ</name>
<dbReference type="InterPro" id="IPR051686">
    <property type="entry name" value="Lipoprotein_DolP"/>
</dbReference>
<dbReference type="PANTHER" id="PTHR34606">
    <property type="entry name" value="BON DOMAIN-CONTAINING PROTEIN"/>
    <property type="match status" value="1"/>
</dbReference>
<evidence type="ECO:0000259" key="1">
    <source>
        <dbReference type="PROSITE" id="PS50914"/>
    </source>
</evidence>
<gene>
    <name evidence="2" type="ORF">METZ01_LOCUS202443</name>
</gene>
<dbReference type="AlphaFoldDB" id="A0A382EGR9"/>
<evidence type="ECO:0000313" key="2">
    <source>
        <dbReference type="EMBL" id="SVB49589.1"/>
    </source>
</evidence>
<dbReference type="InterPro" id="IPR007055">
    <property type="entry name" value="BON_dom"/>
</dbReference>
<dbReference type="PANTHER" id="PTHR34606:SF15">
    <property type="entry name" value="BON DOMAIN-CONTAINING PROTEIN"/>
    <property type="match status" value="1"/>
</dbReference>
<organism evidence="2">
    <name type="scientific">marine metagenome</name>
    <dbReference type="NCBI Taxonomy" id="408172"/>
    <lineage>
        <taxon>unclassified sequences</taxon>
        <taxon>metagenomes</taxon>
        <taxon>ecological metagenomes</taxon>
    </lineage>
</organism>
<accession>A0A382EGR9</accession>
<reference evidence="2" key="1">
    <citation type="submission" date="2018-05" db="EMBL/GenBank/DDBJ databases">
        <authorList>
            <person name="Lanie J.A."/>
            <person name="Ng W.-L."/>
            <person name="Kazmierczak K.M."/>
            <person name="Andrzejewski T.M."/>
            <person name="Davidsen T.M."/>
            <person name="Wayne K.J."/>
            <person name="Tettelin H."/>
            <person name="Glass J.I."/>
            <person name="Rusch D."/>
            <person name="Podicherti R."/>
            <person name="Tsui H.-C.T."/>
            <person name="Winkler M.E."/>
        </authorList>
    </citation>
    <scope>NUCLEOTIDE SEQUENCE</scope>
</reference>
<dbReference type="Pfam" id="PF04972">
    <property type="entry name" value="BON"/>
    <property type="match status" value="2"/>
</dbReference>
<dbReference type="SMART" id="SM00749">
    <property type="entry name" value="BON"/>
    <property type="match status" value="2"/>
</dbReference>
<dbReference type="Gene3D" id="3.30.1340.30">
    <property type="match status" value="1"/>
</dbReference>
<sequence length="193" mass="20932">MIRTIILIVGLVFLSIGYGCSPTGILASGGATTMVVAEGDKSLGAVVDDATIKLNISRKLLISENNLFVNIDTSVVEGMVLLTGIVKNQESRIEAVKIVWEVDGVKEVINEIEIGDKTSIKEYANDVWITTQIKALAARDIGLRSISYNVETIRGKVFLAGITSRPEQLETLVNITKNVKGVKEVVNYVVIKE</sequence>
<feature type="domain" description="BON" evidence="1">
    <location>
        <begin position="125"/>
        <end position="193"/>
    </location>
</feature>
<dbReference type="PROSITE" id="PS51257">
    <property type="entry name" value="PROKAR_LIPOPROTEIN"/>
    <property type="match status" value="1"/>
</dbReference>
<feature type="domain" description="BON" evidence="1">
    <location>
        <begin position="48"/>
        <end position="116"/>
    </location>
</feature>